<dbReference type="EnsemblPlants" id="AVESA.00010b.r2.2DG0359650.1">
    <property type="protein sequence ID" value="AVESA.00010b.r2.2DG0359650.1.CDS"/>
    <property type="gene ID" value="AVESA.00010b.r2.2DG0359650"/>
</dbReference>
<evidence type="ECO:0000313" key="2">
    <source>
        <dbReference type="Proteomes" id="UP001732700"/>
    </source>
</evidence>
<sequence length="256" mass="28386">MATSSTTTTTPAAAKPNPTYFQSAPVSQETIEQKEVLLHLYAYQHYREYTNGNQRVIVDAKHPKDFGTLVVNDWTIYDSLLADDSNASIVARAQGLYHGADMAAANYFICFNMVFVDERFTGSSFMVMGVLKGDEGEWAIVGGTGEFAYAQGVITYKKTKLATGNLRELYVSASVRSLLSVTPPVHLVSGGLGGLEPLHTEVRIRCFLLYRPFGGTSSTDSGRVESCVWRISREWTGVRQRFCLITRDEYVVDHRG</sequence>
<reference evidence="1" key="1">
    <citation type="submission" date="2021-05" db="EMBL/GenBank/DDBJ databases">
        <authorList>
            <person name="Scholz U."/>
            <person name="Mascher M."/>
            <person name="Fiebig A."/>
        </authorList>
    </citation>
    <scope>NUCLEOTIDE SEQUENCE [LARGE SCALE GENOMIC DNA]</scope>
</reference>
<name>A0ACD5V2S7_AVESA</name>
<reference evidence="1" key="2">
    <citation type="submission" date="2025-09" db="UniProtKB">
        <authorList>
            <consortium name="EnsemblPlants"/>
        </authorList>
    </citation>
    <scope>IDENTIFICATION</scope>
</reference>
<keyword evidence="2" id="KW-1185">Reference proteome</keyword>
<dbReference type="Proteomes" id="UP001732700">
    <property type="component" value="Chromosome 2D"/>
</dbReference>
<evidence type="ECO:0000313" key="1">
    <source>
        <dbReference type="EnsemblPlants" id="AVESA.00010b.r2.2DG0359650.1.CDS"/>
    </source>
</evidence>
<accession>A0ACD5V2S7</accession>
<organism evidence="1 2">
    <name type="scientific">Avena sativa</name>
    <name type="common">Oat</name>
    <dbReference type="NCBI Taxonomy" id="4498"/>
    <lineage>
        <taxon>Eukaryota</taxon>
        <taxon>Viridiplantae</taxon>
        <taxon>Streptophyta</taxon>
        <taxon>Embryophyta</taxon>
        <taxon>Tracheophyta</taxon>
        <taxon>Spermatophyta</taxon>
        <taxon>Magnoliopsida</taxon>
        <taxon>Liliopsida</taxon>
        <taxon>Poales</taxon>
        <taxon>Poaceae</taxon>
        <taxon>BOP clade</taxon>
        <taxon>Pooideae</taxon>
        <taxon>Poodae</taxon>
        <taxon>Poeae</taxon>
        <taxon>Poeae Chloroplast Group 1 (Aveneae type)</taxon>
        <taxon>Aveninae</taxon>
        <taxon>Avena</taxon>
    </lineage>
</organism>
<protein>
    <submittedName>
        <fullName evidence="1">Uncharacterized protein</fullName>
    </submittedName>
</protein>
<proteinExistence type="predicted"/>